<protein>
    <submittedName>
        <fullName evidence="2">Uncharacterized protein</fullName>
    </submittedName>
</protein>
<organism evidence="2 3">
    <name type="scientific">Pleurodeles waltl</name>
    <name type="common">Iberian ribbed newt</name>
    <dbReference type="NCBI Taxonomy" id="8319"/>
    <lineage>
        <taxon>Eukaryota</taxon>
        <taxon>Metazoa</taxon>
        <taxon>Chordata</taxon>
        <taxon>Craniata</taxon>
        <taxon>Vertebrata</taxon>
        <taxon>Euteleostomi</taxon>
        <taxon>Amphibia</taxon>
        <taxon>Batrachia</taxon>
        <taxon>Caudata</taxon>
        <taxon>Salamandroidea</taxon>
        <taxon>Salamandridae</taxon>
        <taxon>Pleurodelinae</taxon>
        <taxon>Pleurodeles</taxon>
    </lineage>
</organism>
<dbReference type="Proteomes" id="UP001066276">
    <property type="component" value="Chromosome 12"/>
</dbReference>
<evidence type="ECO:0000313" key="3">
    <source>
        <dbReference type="Proteomes" id="UP001066276"/>
    </source>
</evidence>
<proteinExistence type="predicted"/>
<gene>
    <name evidence="2" type="ORF">NDU88_001842</name>
</gene>
<reference evidence="2" key="1">
    <citation type="journal article" date="2022" name="bioRxiv">
        <title>Sequencing and chromosome-scale assembly of the giantPleurodeles waltlgenome.</title>
        <authorList>
            <person name="Brown T."/>
            <person name="Elewa A."/>
            <person name="Iarovenko S."/>
            <person name="Subramanian E."/>
            <person name="Araus A.J."/>
            <person name="Petzold A."/>
            <person name="Susuki M."/>
            <person name="Suzuki K.-i.T."/>
            <person name="Hayashi T."/>
            <person name="Toyoda A."/>
            <person name="Oliveira C."/>
            <person name="Osipova E."/>
            <person name="Leigh N.D."/>
            <person name="Simon A."/>
            <person name="Yun M.H."/>
        </authorList>
    </citation>
    <scope>NUCLEOTIDE SEQUENCE</scope>
    <source>
        <strain evidence="2">20211129_DDA</strain>
        <tissue evidence="2">Liver</tissue>
    </source>
</reference>
<comment type="caution">
    <text evidence="2">The sequence shown here is derived from an EMBL/GenBank/DDBJ whole genome shotgun (WGS) entry which is preliminary data.</text>
</comment>
<feature type="compositionally biased region" description="Low complexity" evidence="1">
    <location>
        <begin position="22"/>
        <end position="37"/>
    </location>
</feature>
<name>A0AAV7KUG2_PLEWA</name>
<dbReference type="AlphaFoldDB" id="A0AAV7KUG2"/>
<sequence length="147" mass="15445">MARRYRHERASGAWRAFAQGGPSVSSTATTSSATTTTQVAPTAARTFAEPSTATAPGPVTAPPARQSTAIATTRAHTSSADTQTTPAAAIDPAAFAEIQRNLDHVLRKMTGLQKEVAQVNQSYLAKIRPFIATTNHGYYGSQSVVIS</sequence>
<accession>A0AAV7KUG2</accession>
<dbReference type="EMBL" id="JANPWB010000016">
    <property type="protein sequence ID" value="KAJ1081664.1"/>
    <property type="molecule type" value="Genomic_DNA"/>
</dbReference>
<feature type="region of interest" description="Disordered" evidence="1">
    <location>
        <begin position="18"/>
        <end position="37"/>
    </location>
</feature>
<evidence type="ECO:0000256" key="1">
    <source>
        <dbReference type="SAM" id="MobiDB-lite"/>
    </source>
</evidence>
<keyword evidence="3" id="KW-1185">Reference proteome</keyword>
<evidence type="ECO:0000313" key="2">
    <source>
        <dbReference type="EMBL" id="KAJ1081664.1"/>
    </source>
</evidence>